<evidence type="ECO:0000313" key="5">
    <source>
        <dbReference type="WBParaSite" id="BPAG_0001452701-mRNA-1"/>
    </source>
</evidence>
<dbReference type="WBParaSite" id="BPAG_0001452701-mRNA-1">
    <property type="protein sequence ID" value="BPAG_0001452701-mRNA-1"/>
    <property type="gene ID" value="BPAG_0001452701"/>
</dbReference>
<keyword evidence="4" id="KW-1185">Reference proteome</keyword>
<feature type="transmembrane region" description="Helical" evidence="2">
    <location>
        <begin position="76"/>
        <end position="95"/>
    </location>
</feature>
<feature type="region of interest" description="Disordered" evidence="1">
    <location>
        <begin position="1"/>
        <end position="22"/>
    </location>
</feature>
<evidence type="ECO:0000313" key="3">
    <source>
        <dbReference type="EMBL" id="VDN95640.1"/>
    </source>
</evidence>
<feature type="transmembrane region" description="Helical" evidence="2">
    <location>
        <begin position="50"/>
        <end position="70"/>
    </location>
</feature>
<dbReference type="AlphaFoldDB" id="A0A0N4TZQ7"/>
<reference evidence="3 4" key="2">
    <citation type="submission" date="2018-11" db="EMBL/GenBank/DDBJ databases">
        <authorList>
            <consortium name="Pathogen Informatics"/>
        </authorList>
    </citation>
    <scope>NUCLEOTIDE SEQUENCE [LARGE SCALE GENOMIC DNA]</scope>
</reference>
<evidence type="ECO:0000256" key="2">
    <source>
        <dbReference type="SAM" id="Phobius"/>
    </source>
</evidence>
<dbReference type="Proteomes" id="UP000278627">
    <property type="component" value="Unassembled WGS sequence"/>
</dbReference>
<organism evidence="5">
    <name type="scientific">Brugia pahangi</name>
    <name type="common">Filarial nematode worm</name>
    <dbReference type="NCBI Taxonomy" id="6280"/>
    <lineage>
        <taxon>Eukaryota</taxon>
        <taxon>Metazoa</taxon>
        <taxon>Ecdysozoa</taxon>
        <taxon>Nematoda</taxon>
        <taxon>Chromadorea</taxon>
        <taxon>Rhabditida</taxon>
        <taxon>Spirurina</taxon>
        <taxon>Spiruromorpha</taxon>
        <taxon>Filarioidea</taxon>
        <taxon>Onchocercidae</taxon>
        <taxon>Brugia</taxon>
    </lineage>
</organism>
<dbReference type="EMBL" id="UZAD01013677">
    <property type="protein sequence ID" value="VDN95640.1"/>
    <property type="molecule type" value="Genomic_DNA"/>
</dbReference>
<keyword evidence="2" id="KW-0812">Transmembrane</keyword>
<keyword evidence="2" id="KW-1133">Transmembrane helix</keyword>
<name>A0A0N4TZQ7_BRUPA</name>
<dbReference type="STRING" id="6280.A0A0N4TZQ7"/>
<proteinExistence type="predicted"/>
<feature type="compositionally biased region" description="Low complexity" evidence="1">
    <location>
        <begin position="7"/>
        <end position="22"/>
    </location>
</feature>
<reference evidence="5" key="1">
    <citation type="submission" date="2017-02" db="UniProtKB">
        <authorList>
            <consortium name="WormBaseParasite"/>
        </authorList>
    </citation>
    <scope>IDENTIFICATION</scope>
</reference>
<evidence type="ECO:0000313" key="4">
    <source>
        <dbReference type="Proteomes" id="UP000278627"/>
    </source>
</evidence>
<accession>A0A0N4TZQ7</accession>
<sequence length="119" mass="13423">MVWPFNSTKPSLSSSLNSSHSETQSTLLPDLAVIESAYHLRNSYRHTYRWILPFSGNLLLTAGAVIGGLFRCARDLHASMVGAGIGVFARLIWLLSDQNSRNRLWEVRKHLTGKQDYSY</sequence>
<keyword evidence="2" id="KW-0472">Membrane</keyword>
<gene>
    <name evidence="3" type="ORF">BPAG_LOCUS14455</name>
</gene>
<evidence type="ECO:0000256" key="1">
    <source>
        <dbReference type="SAM" id="MobiDB-lite"/>
    </source>
</evidence>
<protein>
    <submittedName>
        <fullName evidence="5">Cytochrome c oxidase assembly protein COX20, mitochondrial</fullName>
    </submittedName>
</protein>